<reference evidence="1" key="1">
    <citation type="submission" date="2020-02" db="EMBL/GenBank/DDBJ databases">
        <authorList>
            <person name="Meier V. D."/>
        </authorList>
    </citation>
    <scope>NUCLEOTIDE SEQUENCE</scope>
    <source>
        <strain evidence="1">AVDCRST_MAG68</strain>
    </source>
</reference>
<gene>
    <name evidence="1" type="ORF">AVDCRST_MAG68-2100</name>
</gene>
<dbReference type="EMBL" id="CADCTW010000097">
    <property type="protein sequence ID" value="CAA9323447.1"/>
    <property type="molecule type" value="Genomic_DNA"/>
</dbReference>
<name>A0A6J4LA84_9BACT</name>
<evidence type="ECO:0000313" key="1">
    <source>
        <dbReference type="EMBL" id="CAA9323447.1"/>
    </source>
</evidence>
<organism evidence="1">
    <name type="scientific">uncultured Gemmatimonadota bacterium</name>
    <dbReference type="NCBI Taxonomy" id="203437"/>
    <lineage>
        <taxon>Bacteria</taxon>
        <taxon>Pseudomonadati</taxon>
        <taxon>Gemmatimonadota</taxon>
        <taxon>environmental samples</taxon>
    </lineage>
</organism>
<proteinExistence type="predicted"/>
<dbReference type="AlphaFoldDB" id="A0A6J4LA84"/>
<accession>A0A6J4LA84</accession>
<protein>
    <submittedName>
        <fullName evidence="1">Uncharacterized protein</fullName>
    </submittedName>
</protein>
<sequence>MPALVDDSSWVLERYREAKDIIDALGAGVSLADVREDIEDFCMQTAMDTCTTLDRDCGCNRLDPETVRVRALWKDYRDAVALADGPDPGQPSDDELRTIYAQHGEPA</sequence>